<sequence>MGTHTSREPADFVVGDPDARWTLRLVRWWWLLPPVGLALWPVSPLLAVMSTVALFGIGSSARGLAPSVLAPRHGLVVVPQHERGAWSEARQSIGRIRAAWPALGAMAEPTDIGPALDRARWGLAVLLVRRAGTDRALKDLDEAVRGLPERAPLRAEVADRRAEIRARHDELTGAIAERLGALHRLAEISGEHAHQQHRTEQVRGALRRARRVDDGDPFAPDAVAEVAERTAAVLAAYHELSALPGPDAPPEGLARGGP</sequence>
<keyword evidence="1" id="KW-1133">Transmembrane helix</keyword>
<keyword evidence="3" id="KW-1185">Reference proteome</keyword>
<dbReference type="EMBL" id="BONQ01000055">
    <property type="protein sequence ID" value="GIG45660.1"/>
    <property type="molecule type" value="Genomic_DNA"/>
</dbReference>
<name>A0A919PIV6_9ACTN</name>
<keyword evidence="1" id="KW-0812">Transmembrane</keyword>
<proteinExistence type="predicted"/>
<reference evidence="2" key="1">
    <citation type="submission" date="2021-01" db="EMBL/GenBank/DDBJ databases">
        <title>Whole genome shotgun sequence of Dactylosporangium siamense NBRC 106093.</title>
        <authorList>
            <person name="Komaki H."/>
            <person name="Tamura T."/>
        </authorList>
    </citation>
    <scope>NUCLEOTIDE SEQUENCE</scope>
    <source>
        <strain evidence="2">NBRC 106093</strain>
    </source>
</reference>
<evidence type="ECO:0000256" key="1">
    <source>
        <dbReference type="SAM" id="Phobius"/>
    </source>
</evidence>
<evidence type="ECO:0000313" key="2">
    <source>
        <dbReference type="EMBL" id="GIG45660.1"/>
    </source>
</evidence>
<dbReference type="RefSeq" id="WP_203847462.1">
    <property type="nucleotide sequence ID" value="NZ_BAAAVW010000011.1"/>
</dbReference>
<evidence type="ECO:0000313" key="3">
    <source>
        <dbReference type="Proteomes" id="UP000660611"/>
    </source>
</evidence>
<gene>
    <name evidence="2" type="ORF">Dsi01nite_037010</name>
</gene>
<protein>
    <submittedName>
        <fullName evidence="2">Uncharacterized protein</fullName>
    </submittedName>
</protein>
<keyword evidence="1" id="KW-0472">Membrane</keyword>
<feature type="transmembrane region" description="Helical" evidence="1">
    <location>
        <begin position="37"/>
        <end position="57"/>
    </location>
</feature>
<accession>A0A919PIV6</accession>
<comment type="caution">
    <text evidence="2">The sequence shown here is derived from an EMBL/GenBank/DDBJ whole genome shotgun (WGS) entry which is preliminary data.</text>
</comment>
<dbReference type="AlphaFoldDB" id="A0A919PIV6"/>
<dbReference type="Proteomes" id="UP000660611">
    <property type="component" value="Unassembled WGS sequence"/>
</dbReference>
<organism evidence="2 3">
    <name type="scientific">Dactylosporangium siamense</name>
    <dbReference type="NCBI Taxonomy" id="685454"/>
    <lineage>
        <taxon>Bacteria</taxon>
        <taxon>Bacillati</taxon>
        <taxon>Actinomycetota</taxon>
        <taxon>Actinomycetes</taxon>
        <taxon>Micromonosporales</taxon>
        <taxon>Micromonosporaceae</taxon>
        <taxon>Dactylosporangium</taxon>
    </lineage>
</organism>